<evidence type="ECO:0000313" key="14">
    <source>
        <dbReference type="Proteomes" id="UP000595278"/>
    </source>
</evidence>
<comment type="catalytic activity">
    <reaction evidence="1">
        <text>ATP + protein L-histidine = ADP + protein N-phospho-L-histidine.</text>
        <dbReference type="EC" id="2.7.13.3"/>
    </reaction>
</comment>
<dbReference type="PANTHER" id="PTHR45436">
    <property type="entry name" value="SENSOR HISTIDINE KINASE YKOH"/>
    <property type="match status" value="1"/>
</dbReference>
<dbReference type="SMART" id="SM00388">
    <property type="entry name" value="HisKA"/>
    <property type="match status" value="1"/>
</dbReference>
<dbReference type="PANTHER" id="PTHR45436:SF10">
    <property type="entry name" value="HISTIDINE KINASE"/>
    <property type="match status" value="1"/>
</dbReference>
<organism evidence="13 14">
    <name type="scientific">Entomomonas asaccharolytica</name>
    <dbReference type="NCBI Taxonomy" id="2785331"/>
    <lineage>
        <taxon>Bacteria</taxon>
        <taxon>Pseudomonadati</taxon>
        <taxon>Pseudomonadota</taxon>
        <taxon>Gammaproteobacteria</taxon>
        <taxon>Pseudomonadales</taxon>
        <taxon>Pseudomonadaceae</taxon>
        <taxon>Entomomonas</taxon>
    </lineage>
</organism>
<dbReference type="CDD" id="cd00082">
    <property type="entry name" value="HisKA"/>
    <property type="match status" value="1"/>
</dbReference>
<dbReference type="Pfam" id="PF00512">
    <property type="entry name" value="HisKA"/>
    <property type="match status" value="1"/>
</dbReference>
<keyword evidence="14" id="KW-1185">Reference proteome</keyword>
<dbReference type="SUPFAM" id="SSF47384">
    <property type="entry name" value="Homodimeric domain of signal transducing histidine kinase"/>
    <property type="match status" value="1"/>
</dbReference>
<keyword evidence="7 13" id="KW-0418">Kinase</keyword>
<sequence length="477" mass="53992">MALAKRIFLFYFLFVALCGYFMVNLFSNQIYPSIRQTTEETLVDTANLLAEIVSDDLQQGKINQYYLQHRLAAYQKRDPNASIWGIAKNSVAMRIYITNDKGIVLFDSTGKDVGKNYSRWRDVYLTLNGSYGARTTQENPEDEKSTIMYVAAPIKYENKIIGVLTVGKPNITVTPYINKAESRLIFFGVILLIASLAVGALLSWWLGASLHRFTRYANAISKGERVKAPQFYGGELTQLAKALDKMRGELDGKNYVERYVHTLTHELKSPLAAIRGATELLQQDMPIEKRNLFLKNIDNESERLQRLADRLLNLSMVEQRQTLEEISTIPILPLIQKLLTSKSSRIAQQQLNVEVNIDDQLTIQGEIFLLEQAFSNLLDNALDFITDQGLLKIDSKIIDQQLIINFYNKGTSIPDYALNRLCERFYSLARPKTGRKSTGLGLNFVQEVVLLHKGQLSITNYKEGVLVSLSFPIAIAV</sequence>
<dbReference type="PROSITE" id="PS50885">
    <property type="entry name" value="HAMP"/>
    <property type="match status" value="1"/>
</dbReference>
<feature type="domain" description="HAMP" evidence="12">
    <location>
        <begin position="204"/>
        <end position="255"/>
    </location>
</feature>
<dbReference type="AlphaFoldDB" id="A0A974NFA9"/>
<evidence type="ECO:0000313" key="13">
    <source>
        <dbReference type="EMBL" id="QQP85367.1"/>
    </source>
</evidence>
<evidence type="ECO:0000256" key="8">
    <source>
        <dbReference type="ARBA" id="ARBA00022989"/>
    </source>
</evidence>
<feature type="transmembrane region" description="Helical" evidence="10">
    <location>
        <begin position="184"/>
        <end position="206"/>
    </location>
</feature>
<keyword evidence="5 13" id="KW-0808">Transferase</keyword>
<evidence type="ECO:0000256" key="5">
    <source>
        <dbReference type="ARBA" id="ARBA00022679"/>
    </source>
</evidence>
<dbReference type="GO" id="GO:0016020">
    <property type="term" value="C:membrane"/>
    <property type="evidence" value="ECO:0007669"/>
    <property type="project" value="UniProtKB-SubCell"/>
</dbReference>
<keyword evidence="9" id="KW-0902">Two-component regulatory system</keyword>
<evidence type="ECO:0000259" key="12">
    <source>
        <dbReference type="PROSITE" id="PS50885"/>
    </source>
</evidence>
<evidence type="ECO:0000256" key="10">
    <source>
        <dbReference type="SAM" id="Phobius"/>
    </source>
</evidence>
<evidence type="ECO:0000256" key="6">
    <source>
        <dbReference type="ARBA" id="ARBA00022692"/>
    </source>
</evidence>
<evidence type="ECO:0000256" key="4">
    <source>
        <dbReference type="ARBA" id="ARBA00022553"/>
    </source>
</evidence>
<keyword evidence="6 10" id="KW-0812">Transmembrane</keyword>
<dbReference type="InterPro" id="IPR036890">
    <property type="entry name" value="HATPase_C_sf"/>
</dbReference>
<dbReference type="InterPro" id="IPR029151">
    <property type="entry name" value="Sensor-like_sf"/>
</dbReference>
<dbReference type="SMART" id="SM00387">
    <property type="entry name" value="HATPase_c"/>
    <property type="match status" value="1"/>
</dbReference>
<comment type="subcellular location">
    <subcellularLocation>
        <location evidence="2">Membrane</location>
    </subcellularLocation>
</comment>
<evidence type="ECO:0000256" key="9">
    <source>
        <dbReference type="ARBA" id="ARBA00023012"/>
    </source>
</evidence>
<evidence type="ECO:0000256" key="2">
    <source>
        <dbReference type="ARBA" id="ARBA00004370"/>
    </source>
</evidence>
<dbReference type="SUPFAM" id="SSF55874">
    <property type="entry name" value="ATPase domain of HSP90 chaperone/DNA topoisomerase II/histidine kinase"/>
    <property type="match status" value="1"/>
</dbReference>
<dbReference type="SUPFAM" id="SSF103190">
    <property type="entry name" value="Sensory domain-like"/>
    <property type="match status" value="1"/>
</dbReference>
<dbReference type="Pfam" id="PF02518">
    <property type="entry name" value="HATPase_c"/>
    <property type="match status" value="1"/>
</dbReference>
<dbReference type="KEGG" id="eaz:JHT90_13455"/>
<evidence type="ECO:0000259" key="11">
    <source>
        <dbReference type="PROSITE" id="PS50109"/>
    </source>
</evidence>
<proteinExistence type="predicted"/>
<protein>
    <recommendedName>
        <fullName evidence="3">histidine kinase</fullName>
        <ecNumber evidence="3">2.7.13.3</ecNumber>
    </recommendedName>
</protein>
<name>A0A974NFA9_9GAMM</name>
<accession>A0A974NFA9</accession>
<dbReference type="InterPro" id="IPR036097">
    <property type="entry name" value="HisK_dim/P_sf"/>
</dbReference>
<dbReference type="PROSITE" id="PS50109">
    <property type="entry name" value="HIS_KIN"/>
    <property type="match status" value="1"/>
</dbReference>
<gene>
    <name evidence="13" type="primary">creC</name>
    <name evidence="13" type="ORF">JHT90_13455</name>
</gene>
<dbReference type="GO" id="GO:0000155">
    <property type="term" value="F:phosphorelay sensor kinase activity"/>
    <property type="evidence" value="ECO:0007669"/>
    <property type="project" value="InterPro"/>
</dbReference>
<dbReference type="Proteomes" id="UP000595278">
    <property type="component" value="Chromosome"/>
</dbReference>
<dbReference type="NCBIfam" id="NF008312">
    <property type="entry name" value="PRK11100.1"/>
    <property type="match status" value="1"/>
</dbReference>
<evidence type="ECO:0000256" key="7">
    <source>
        <dbReference type="ARBA" id="ARBA00022777"/>
    </source>
</evidence>
<dbReference type="InterPro" id="IPR050428">
    <property type="entry name" value="TCS_sensor_his_kinase"/>
</dbReference>
<dbReference type="InterPro" id="IPR005467">
    <property type="entry name" value="His_kinase_dom"/>
</dbReference>
<keyword evidence="8 10" id="KW-1133">Transmembrane helix</keyword>
<dbReference type="Gene3D" id="3.30.450.20">
    <property type="entry name" value="PAS domain"/>
    <property type="match status" value="1"/>
</dbReference>
<dbReference type="Gene3D" id="6.10.340.10">
    <property type="match status" value="1"/>
</dbReference>
<dbReference type="InterPro" id="IPR003661">
    <property type="entry name" value="HisK_dim/P_dom"/>
</dbReference>
<reference evidence="13 14" key="1">
    <citation type="submission" date="2021-01" db="EMBL/GenBank/DDBJ databases">
        <title>Entomomonas sp. F2A isolated from a house cricket (Acheta domesticus).</title>
        <authorList>
            <person name="Spergser J."/>
            <person name="Busse H.-J."/>
        </authorList>
    </citation>
    <scope>NUCLEOTIDE SEQUENCE [LARGE SCALE GENOMIC DNA]</scope>
    <source>
        <strain evidence="13 14">F2A</strain>
    </source>
</reference>
<dbReference type="EC" id="2.7.13.3" evidence="3"/>
<evidence type="ECO:0000256" key="1">
    <source>
        <dbReference type="ARBA" id="ARBA00000085"/>
    </source>
</evidence>
<dbReference type="InterPro" id="IPR003660">
    <property type="entry name" value="HAMP_dom"/>
</dbReference>
<dbReference type="RefSeq" id="WP_201091894.1">
    <property type="nucleotide sequence ID" value="NZ_CP067393.1"/>
</dbReference>
<dbReference type="Gene3D" id="3.30.565.10">
    <property type="entry name" value="Histidine kinase-like ATPase, C-terminal domain"/>
    <property type="match status" value="1"/>
</dbReference>
<dbReference type="Gene3D" id="1.10.287.130">
    <property type="match status" value="1"/>
</dbReference>
<keyword evidence="4" id="KW-0597">Phosphoprotein</keyword>
<feature type="domain" description="Histidine kinase" evidence="11">
    <location>
        <begin position="262"/>
        <end position="475"/>
    </location>
</feature>
<evidence type="ECO:0000256" key="3">
    <source>
        <dbReference type="ARBA" id="ARBA00012438"/>
    </source>
</evidence>
<dbReference type="EMBL" id="CP067393">
    <property type="protein sequence ID" value="QQP85367.1"/>
    <property type="molecule type" value="Genomic_DNA"/>
</dbReference>
<feature type="transmembrane region" description="Helical" evidence="10">
    <location>
        <begin position="6"/>
        <end position="26"/>
    </location>
</feature>
<keyword evidence="10" id="KW-0472">Membrane</keyword>
<dbReference type="InterPro" id="IPR003594">
    <property type="entry name" value="HATPase_dom"/>
</dbReference>